<evidence type="ECO:0000256" key="2">
    <source>
        <dbReference type="SAM" id="Phobius"/>
    </source>
</evidence>
<feature type="region of interest" description="Disordered" evidence="1">
    <location>
        <begin position="174"/>
        <end position="196"/>
    </location>
</feature>
<organism evidence="3 4">
    <name type="scientific">Plasmodium fragile</name>
    <dbReference type="NCBI Taxonomy" id="5857"/>
    <lineage>
        <taxon>Eukaryota</taxon>
        <taxon>Sar</taxon>
        <taxon>Alveolata</taxon>
        <taxon>Apicomplexa</taxon>
        <taxon>Aconoidasida</taxon>
        <taxon>Haemosporida</taxon>
        <taxon>Plasmodiidae</taxon>
        <taxon>Plasmodium</taxon>
        <taxon>Plasmodium (Plasmodium)</taxon>
    </lineage>
</organism>
<reference evidence="3 4" key="1">
    <citation type="submission" date="2014-03" db="EMBL/GenBank/DDBJ databases">
        <title>The Genome Sequence of Plasmodium fragile nilgiri.</title>
        <authorList>
            <consortium name="The Broad Institute Genomics Platform"/>
            <consortium name="The Broad Institute Genome Sequencing Center for Infectious Disease"/>
            <person name="Neafsey D."/>
            <person name="Duraisingh M."/>
            <person name="Young S.K."/>
            <person name="Zeng Q."/>
            <person name="Gargeya S."/>
            <person name="Abouelleil A."/>
            <person name="Alvarado L."/>
            <person name="Chapman S.B."/>
            <person name="Gainer-Dewar J."/>
            <person name="Goldberg J."/>
            <person name="Griggs A."/>
            <person name="Gujja S."/>
            <person name="Hansen M."/>
            <person name="Howarth C."/>
            <person name="Imamovic A."/>
            <person name="Larimer J."/>
            <person name="Pearson M."/>
            <person name="Poon T.W."/>
            <person name="Priest M."/>
            <person name="Roberts A."/>
            <person name="Saif S."/>
            <person name="Shea T."/>
            <person name="Sykes S."/>
            <person name="Wortman J."/>
            <person name="Nusbaum C."/>
            <person name="Birren B."/>
        </authorList>
    </citation>
    <scope>NUCLEOTIDE SEQUENCE [LARGE SCALE GENOMIC DNA]</scope>
    <source>
        <strain evidence="4">nilgiri</strain>
    </source>
</reference>
<sequence length="800" mass="84636">MNDDSQYDNATNCGNAYWEHPTEHGQPDQRPRAMNRSKERVICRLMTQAIYFANAWSEAARKNAEETGGRDKEIKGIMRCTIADIYQDILRTYACEGWWGTYYAWYVVGEISASIKRNWGEQDCKKGKYKTIELNTWPMRNQMKTWLQENHQVQEQLAQEQIGDDCKGAQVKLEVGPREQEQQKDKDNQTKDEVKKKVTGILNALEKQMRQEEEKLRASHAKAPTYPSGEQADDKHDAAIEKEMEQAIDKVHGKLDAVIAKTAAEQAAAAKAAATTPPKESAGTTPADAGGGHQNGEKPSSPSPSPGRTGQGSTGGTSSQPGRNTEVGRADKTAAEDGAPAGSARGGPPSSTSQDPATSAPGSAGADTDNTGKCTRSTAVHVAQNAGQGIPGASSSTAVSFASGAGADDDCEHKSKDSGPGSVMSEHPTGKEQKRARKNKHNISNISQRARDPKRRMRMAGPCAPGHPRRARTEKDGSVPPAKSSGEQGSQEPSGTPAGASARPATGESTPAATPTTPAQGSSASSSTPVPDPPTDPGGGPPSGTQPGQQPSPVSASRDTATSTPTAAGGTITATEDPQDPNNPNEAQVPTTGQSSSSQETPPAQKDGAPAAAGPAGAPANTVVTVVAEDPFGLGKITDSWLHAAQLPGNKCVVDANKKCDPEVSLDDPSVFGNPGGGFIGGIPPYTDHKMDSKDIRITDPSLDVPDLTNAVLTATTPVLFFLTSVIVALLGYSLWKVSALTSHTMAHNACTTHKYNRVENGPITVAIRHSTVPNRKAKQRYYLYYPTTKKKEKKQKKTY</sequence>
<protein>
    <recommendedName>
        <fullName evidence="5">Schizont-infected cell agglutination extracellular alpha domain-containing protein</fullName>
    </recommendedName>
</protein>
<feature type="compositionally biased region" description="Polar residues" evidence="1">
    <location>
        <begin position="368"/>
        <end position="378"/>
    </location>
</feature>
<dbReference type="AlphaFoldDB" id="A0A0D9QDK7"/>
<evidence type="ECO:0000313" key="4">
    <source>
        <dbReference type="Proteomes" id="UP000054561"/>
    </source>
</evidence>
<dbReference type="RefSeq" id="XP_012338270.1">
    <property type="nucleotide sequence ID" value="XM_012482847.1"/>
</dbReference>
<feature type="compositionally biased region" description="Low complexity" evidence="1">
    <location>
        <begin position="608"/>
        <end position="617"/>
    </location>
</feature>
<dbReference type="VEuPathDB" id="PlasmoDB:AK88_05245"/>
<feature type="compositionally biased region" description="Basic and acidic residues" evidence="1">
    <location>
        <begin position="175"/>
        <end position="196"/>
    </location>
</feature>
<feature type="compositionally biased region" description="Low complexity" evidence="1">
    <location>
        <begin position="266"/>
        <end position="282"/>
    </location>
</feature>
<feature type="compositionally biased region" description="Polar residues" evidence="1">
    <location>
        <begin position="580"/>
        <end position="602"/>
    </location>
</feature>
<dbReference type="Proteomes" id="UP000054561">
    <property type="component" value="Unassembled WGS sequence"/>
</dbReference>
<keyword evidence="2" id="KW-1133">Transmembrane helix</keyword>
<keyword evidence="2" id="KW-0812">Transmembrane</keyword>
<dbReference type="OMA" id="CDEYDER"/>
<dbReference type="EMBL" id="KQ001748">
    <property type="protein sequence ID" value="KJP85120.1"/>
    <property type="molecule type" value="Genomic_DNA"/>
</dbReference>
<evidence type="ECO:0000256" key="1">
    <source>
        <dbReference type="SAM" id="MobiDB-lite"/>
    </source>
</evidence>
<feature type="transmembrane region" description="Helical" evidence="2">
    <location>
        <begin position="719"/>
        <end position="736"/>
    </location>
</feature>
<gene>
    <name evidence="3" type="ORF">AK88_05245</name>
</gene>
<dbReference type="GeneID" id="24270559"/>
<feature type="compositionally biased region" description="Pro residues" evidence="1">
    <location>
        <begin position="530"/>
        <end position="540"/>
    </location>
</feature>
<evidence type="ECO:0000313" key="3">
    <source>
        <dbReference type="EMBL" id="KJP85120.1"/>
    </source>
</evidence>
<evidence type="ECO:0008006" key="5">
    <source>
        <dbReference type="Google" id="ProtNLM"/>
    </source>
</evidence>
<feature type="region of interest" description="Disordered" evidence="1">
    <location>
        <begin position="209"/>
        <end position="234"/>
    </location>
</feature>
<feature type="region of interest" description="Disordered" evidence="1">
    <location>
        <begin position="266"/>
        <end position="617"/>
    </location>
</feature>
<feature type="compositionally biased region" description="Low complexity" evidence="1">
    <location>
        <begin position="543"/>
        <end position="575"/>
    </location>
</feature>
<keyword evidence="2" id="KW-0472">Membrane</keyword>
<feature type="compositionally biased region" description="Low complexity" evidence="1">
    <location>
        <begin position="338"/>
        <end position="351"/>
    </location>
</feature>
<name>A0A0D9QDK7_PLAFR</name>
<keyword evidence="4" id="KW-1185">Reference proteome</keyword>
<accession>A0A0D9QDK7</accession>
<feature type="compositionally biased region" description="Polar residues" evidence="1">
    <location>
        <begin position="352"/>
        <end position="361"/>
    </location>
</feature>
<proteinExistence type="predicted"/>
<feature type="compositionally biased region" description="Low complexity" evidence="1">
    <location>
        <begin position="504"/>
        <end position="529"/>
    </location>
</feature>
<feature type="compositionally biased region" description="Low complexity" evidence="1">
    <location>
        <begin position="484"/>
        <end position="495"/>
    </location>
</feature>
<feature type="compositionally biased region" description="Basic and acidic residues" evidence="1">
    <location>
        <begin position="326"/>
        <end position="335"/>
    </location>
</feature>